<name>A0A9W7AI17_9STRA</name>
<keyword evidence="2" id="KW-0472">Membrane</keyword>
<feature type="compositionally biased region" description="Pro residues" evidence="1">
    <location>
        <begin position="442"/>
        <end position="451"/>
    </location>
</feature>
<dbReference type="SUPFAM" id="SSF57184">
    <property type="entry name" value="Growth factor receptor domain"/>
    <property type="match status" value="1"/>
</dbReference>
<evidence type="ECO:0000256" key="2">
    <source>
        <dbReference type="SAM" id="Phobius"/>
    </source>
</evidence>
<evidence type="ECO:0000256" key="1">
    <source>
        <dbReference type="SAM" id="MobiDB-lite"/>
    </source>
</evidence>
<organism evidence="3 4">
    <name type="scientific">Triparma laevis f. inornata</name>
    <dbReference type="NCBI Taxonomy" id="1714386"/>
    <lineage>
        <taxon>Eukaryota</taxon>
        <taxon>Sar</taxon>
        <taxon>Stramenopiles</taxon>
        <taxon>Ochrophyta</taxon>
        <taxon>Bolidophyceae</taxon>
        <taxon>Parmales</taxon>
        <taxon>Triparmaceae</taxon>
        <taxon>Triparma</taxon>
    </lineage>
</organism>
<evidence type="ECO:0008006" key="5">
    <source>
        <dbReference type="Google" id="ProtNLM"/>
    </source>
</evidence>
<dbReference type="PANTHER" id="PTHR46967">
    <property type="entry name" value="INSULIN-LIKE GROWTH FACTOR BINDING PROTEIN,N-TERMINAL"/>
    <property type="match status" value="1"/>
</dbReference>
<sequence>MCAKGKYAGAALAGESRAAAYEYCGPGFYADQTSHTCKECEVNSYSVGGVNECNVCPSGTNNAVASTSCSPCPPGKIPTGTSCDQCEKGKYGVFGATSCAPCKGDGQYADEVGLPACKTALTGTKPTSDLQDIENCSPETFSVGGKTECLQCESGKLSTEGAVGSQCEPGQVPVNNACEKCEKGKHAKFGLTACQRGLFRPEFPTDLLRFHQWFLFMTFLVLPSVCTKIFSTFACRDFDGDYGSYLKVDYSIDCDLDDHKWYIMYAGGCCMVLFPIGVPLMYFFYFEILETGRKLVLTGGLIFLRPGTRMQVVFLVMLSALMIKANIDAGETSENQGVYDVVLIAFHGAVVDGADAVEEGADSGKGAPDKKNKYRTAKTTLKNKVDGGRPNSSFDAFKHSGLKAGGGGGGGPKRKKKNIGVGAPIRKSVIPIPMGELEDAPIGPPKALPPPAKEEEEDDDDDGDDIGPPSSPPPKMTYTKDDRGVGLDEKTFNTPPPQKEKKTL</sequence>
<evidence type="ECO:0000313" key="3">
    <source>
        <dbReference type="EMBL" id="GMH72179.1"/>
    </source>
</evidence>
<evidence type="ECO:0000313" key="4">
    <source>
        <dbReference type="Proteomes" id="UP001162640"/>
    </source>
</evidence>
<feature type="compositionally biased region" description="Acidic residues" evidence="1">
    <location>
        <begin position="454"/>
        <end position="465"/>
    </location>
</feature>
<feature type="transmembrane region" description="Helical" evidence="2">
    <location>
        <begin position="262"/>
        <end position="285"/>
    </location>
</feature>
<keyword evidence="2" id="KW-0812">Transmembrane</keyword>
<dbReference type="InterPro" id="IPR009030">
    <property type="entry name" value="Growth_fac_rcpt_cys_sf"/>
</dbReference>
<comment type="caution">
    <text evidence="3">The sequence shown here is derived from an EMBL/GenBank/DDBJ whole genome shotgun (WGS) entry which is preliminary data.</text>
</comment>
<gene>
    <name evidence="3" type="ORF">TL16_g05850</name>
</gene>
<feature type="transmembrane region" description="Helical" evidence="2">
    <location>
        <begin position="213"/>
        <end position="234"/>
    </location>
</feature>
<accession>A0A9W7AI17</accession>
<reference evidence="4" key="1">
    <citation type="journal article" date="2023" name="Commun. Biol.">
        <title>Genome analysis of Parmales, the sister group of diatoms, reveals the evolutionary specialization of diatoms from phago-mixotrophs to photoautotrophs.</title>
        <authorList>
            <person name="Ban H."/>
            <person name="Sato S."/>
            <person name="Yoshikawa S."/>
            <person name="Yamada K."/>
            <person name="Nakamura Y."/>
            <person name="Ichinomiya M."/>
            <person name="Sato N."/>
            <person name="Blanc-Mathieu R."/>
            <person name="Endo H."/>
            <person name="Kuwata A."/>
            <person name="Ogata H."/>
        </authorList>
    </citation>
    <scope>NUCLEOTIDE SEQUENCE [LARGE SCALE GENOMIC DNA]</scope>
</reference>
<dbReference type="EMBL" id="BLQM01000173">
    <property type="protein sequence ID" value="GMH72179.1"/>
    <property type="molecule type" value="Genomic_DNA"/>
</dbReference>
<dbReference type="AlphaFoldDB" id="A0A9W7AI17"/>
<feature type="compositionally biased region" description="Basic and acidic residues" evidence="1">
    <location>
        <begin position="478"/>
        <end position="491"/>
    </location>
</feature>
<feature type="region of interest" description="Disordered" evidence="1">
    <location>
        <begin position="358"/>
        <end position="504"/>
    </location>
</feature>
<dbReference type="PANTHER" id="PTHR46967:SF2">
    <property type="entry name" value="SUSHI, VON WILLEBRAND FACTOR TYPE A, EGF AND PENTRAXIN DOMAIN-CONTAINING PROTEIN 1-LIKE"/>
    <property type="match status" value="1"/>
</dbReference>
<dbReference type="SMART" id="SM01411">
    <property type="entry name" value="Ephrin_rec_like"/>
    <property type="match status" value="2"/>
</dbReference>
<proteinExistence type="predicted"/>
<protein>
    <recommendedName>
        <fullName evidence="5">Tyrosine-protein kinase ephrin type A/B receptor-like domain-containing protein</fullName>
    </recommendedName>
</protein>
<keyword evidence="2" id="KW-1133">Transmembrane helix</keyword>
<dbReference type="Proteomes" id="UP001162640">
    <property type="component" value="Unassembled WGS sequence"/>
</dbReference>